<dbReference type="InterPro" id="IPR007016">
    <property type="entry name" value="O-antigen_ligase-rel_domated"/>
</dbReference>
<feature type="transmembrane region" description="Helical" evidence="5">
    <location>
        <begin position="81"/>
        <end position="101"/>
    </location>
</feature>
<dbReference type="EMBL" id="JACXYY010000008">
    <property type="protein sequence ID" value="MBD3916640.1"/>
    <property type="molecule type" value="Genomic_DNA"/>
</dbReference>
<dbReference type="PANTHER" id="PTHR37422">
    <property type="entry name" value="TEICHURONIC ACID BIOSYNTHESIS PROTEIN TUAE"/>
    <property type="match status" value="1"/>
</dbReference>
<feature type="domain" description="O-antigen ligase-related" evidence="6">
    <location>
        <begin position="208"/>
        <end position="393"/>
    </location>
</feature>
<evidence type="ECO:0000256" key="3">
    <source>
        <dbReference type="ARBA" id="ARBA00022989"/>
    </source>
</evidence>
<keyword evidence="8" id="KW-1185">Reference proteome</keyword>
<evidence type="ECO:0000313" key="8">
    <source>
        <dbReference type="Proteomes" id="UP000649289"/>
    </source>
</evidence>
<comment type="caution">
    <text evidence="7">The sequence shown here is derived from an EMBL/GenBank/DDBJ whole genome shotgun (WGS) entry which is preliminary data.</text>
</comment>
<feature type="transmembrane region" description="Helical" evidence="5">
    <location>
        <begin position="171"/>
        <end position="192"/>
    </location>
</feature>
<evidence type="ECO:0000256" key="2">
    <source>
        <dbReference type="ARBA" id="ARBA00022692"/>
    </source>
</evidence>
<keyword evidence="4 5" id="KW-0472">Membrane</keyword>
<feature type="transmembrane region" description="Helical" evidence="5">
    <location>
        <begin position="221"/>
        <end position="237"/>
    </location>
</feature>
<feature type="transmembrane region" description="Helical" evidence="5">
    <location>
        <begin position="50"/>
        <end position="69"/>
    </location>
</feature>
<dbReference type="PANTHER" id="PTHR37422:SF23">
    <property type="entry name" value="TEICHURONIC ACID BIOSYNTHESIS PROTEIN TUAE"/>
    <property type="match status" value="1"/>
</dbReference>
<accession>A0ABR8MKU5</accession>
<sequence>MTLSLRRSSLRAILTDHDARAVVLLTALLVSTQIVVTVPNPFSLGGGKSLPLAEIPLVIITVWLVVSFFRRRDVRFAPDDLYLIWGVLLFAATVIVVTALRALTQDLLTLSTTSLEYMTLGIAFYFTIRLRWFTTHHLVLAIHGLLLVAEATALFRVVFEGTTLRFSAPMGNVNVYVGFALLVMPVLIWYGISRSSRMLLLLTLGQMAIVVAFVALSGSRFGGLALLIELTAIFLLVDDRRWRTRLSNIGLSAVTCGLIMGAILVVSPATSKDIQRTLNVMSAVTGQEVASAGDDPPSDAEWRALPPVAGGPGVDVPTDPASVDPGNPDIDVRPDDQSLRARFGPRATAVAHDHWLLGTGRPVVFYYGYGYSTSHSIIFDPVIAFGVFGAVALWALLLRVPISMARAVRGSRRARAVSLGVALLLAYSFFEPLIDSVLVIGLMYWGLFAVGLDRSRLGTSEVGVSRSDSEPVVAALREGRGPSAT</sequence>
<evidence type="ECO:0000256" key="1">
    <source>
        <dbReference type="ARBA" id="ARBA00004141"/>
    </source>
</evidence>
<keyword evidence="2 5" id="KW-0812">Transmembrane</keyword>
<name>A0ABR8MKU5_9ACTN</name>
<dbReference type="Pfam" id="PF04932">
    <property type="entry name" value="Wzy_C"/>
    <property type="match status" value="1"/>
</dbReference>
<evidence type="ECO:0000256" key="4">
    <source>
        <dbReference type="ARBA" id="ARBA00023136"/>
    </source>
</evidence>
<keyword evidence="3 5" id="KW-1133">Transmembrane helix</keyword>
<feature type="transmembrane region" description="Helical" evidence="5">
    <location>
        <begin position="107"/>
        <end position="126"/>
    </location>
</feature>
<feature type="transmembrane region" description="Helical" evidence="5">
    <location>
        <begin position="138"/>
        <end position="159"/>
    </location>
</feature>
<evidence type="ECO:0000256" key="5">
    <source>
        <dbReference type="SAM" id="Phobius"/>
    </source>
</evidence>
<organism evidence="7 8">
    <name type="scientific">Nocardioides hwasunensis</name>
    <dbReference type="NCBI Taxonomy" id="397258"/>
    <lineage>
        <taxon>Bacteria</taxon>
        <taxon>Bacillati</taxon>
        <taxon>Actinomycetota</taxon>
        <taxon>Actinomycetes</taxon>
        <taxon>Propionibacteriales</taxon>
        <taxon>Nocardioidaceae</taxon>
        <taxon>Nocardioides</taxon>
    </lineage>
</organism>
<dbReference type="InterPro" id="IPR051533">
    <property type="entry name" value="WaaL-like"/>
</dbReference>
<evidence type="ECO:0000259" key="6">
    <source>
        <dbReference type="Pfam" id="PF04932"/>
    </source>
</evidence>
<protein>
    <submittedName>
        <fullName evidence="7">O-antigen ligase family protein</fullName>
    </submittedName>
</protein>
<feature type="transmembrane region" description="Helical" evidence="5">
    <location>
        <begin position="414"/>
        <end position="430"/>
    </location>
</feature>
<dbReference type="GO" id="GO:0016874">
    <property type="term" value="F:ligase activity"/>
    <property type="evidence" value="ECO:0007669"/>
    <property type="project" value="UniProtKB-KW"/>
</dbReference>
<dbReference type="RefSeq" id="WP_191200970.1">
    <property type="nucleotide sequence ID" value="NZ_BAAAPA010000001.1"/>
</dbReference>
<proteinExistence type="predicted"/>
<feature type="transmembrane region" description="Helical" evidence="5">
    <location>
        <begin position="382"/>
        <end position="402"/>
    </location>
</feature>
<keyword evidence="7" id="KW-0436">Ligase</keyword>
<evidence type="ECO:0000313" key="7">
    <source>
        <dbReference type="EMBL" id="MBD3916640.1"/>
    </source>
</evidence>
<gene>
    <name evidence="7" type="ORF">IEZ25_18635</name>
</gene>
<feature type="transmembrane region" description="Helical" evidence="5">
    <location>
        <begin position="21"/>
        <end position="38"/>
    </location>
</feature>
<feature type="transmembrane region" description="Helical" evidence="5">
    <location>
        <begin position="199"/>
        <end position="215"/>
    </location>
</feature>
<dbReference type="Proteomes" id="UP000649289">
    <property type="component" value="Unassembled WGS sequence"/>
</dbReference>
<reference evidence="7 8" key="1">
    <citation type="submission" date="2020-09" db="EMBL/GenBank/DDBJ databases">
        <title>novel species in genus Nocardioides.</title>
        <authorList>
            <person name="Zhang G."/>
        </authorList>
    </citation>
    <scope>NUCLEOTIDE SEQUENCE [LARGE SCALE GENOMIC DNA]</scope>
    <source>
        <strain evidence="7 8">19197</strain>
    </source>
</reference>
<feature type="transmembrane region" description="Helical" evidence="5">
    <location>
        <begin position="249"/>
        <end position="269"/>
    </location>
</feature>
<comment type="subcellular location">
    <subcellularLocation>
        <location evidence="1">Membrane</location>
        <topology evidence="1">Multi-pass membrane protein</topology>
    </subcellularLocation>
</comment>